<dbReference type="EMBL" id="JBHRXJ010000030">
    <property type="protein sequence ID" value="MFC3530502.1"/>
    <property type="molecule type" value="Genomic_DNA"/>
</dbReference>
<comment type="caution">
    <text evidence="2">The sequence shown here is derived from an EMBL/GenBank/DDBJ whole genome shotgun (WGS) entry which is preliminary data.</text>
</comment>
<keyword evidence="3" id="KW-1185">Reference proteome</keyword>
<dbReference type="SMART" id="SM00530">
    <property type="entry name" value="HTH_XRE"/>
    <property type="match status" value="2"/>
</dbReference>
<dbReference type="InterPro" id="IPR029063">
    <property type="entry name" value="SAM-dependent_MTases_sf"/>
</dbReference>
<dbReference type="Gene3D" id="1.10.260.40">
    <property type="entry name" value="lambda repressor-like DNA-binding domains"/>
    <property type="match status" value="2"/>
</dbReference>
<dbReference type="RefSeq" id="WP_377746741.1">
    <property type="nucleotide sequence ID" value="NZ_JBHRXJ010000030.1"/>
</dbReference>
<feature type="domain" description="HTH cro/C1-type" evidence="1">
    <location>
        <begin position="4"/>
        <end position="56"/>
    </location>
</feature>
<dbReference type="PROSITE" id="PS50943">
    <property type="entry name" value="HTH_CROC1"/>
    <property type="match status" value="2"/>
</dbReference>
<dbReference type="InterPro" id="IPR010982">
    <property type="entry name" value="Lambda_DNA-bd_dom_sf"/>
</dbReference>
<proteinExistence type="predicted"/>
<reference evidence="3" key="1">
    <citation type="journal article" date="2019" name="Int. J. Syst. Evol. Microbiol.">
        <title>The Global Catalogue of Microorganisms (GCM) 10K type strain sequencing project: providing services to taxonomists for standard genome sequencing and annotation.</title>
        <authorList>
            <consortium name="The Broad Institute Genomics Platform"/>
            <consortium name="The Broad Institute Genome Sequencing Center for Infectious Disease"/>
            <person name="Wu L."/>
            <person name="Ma J."/>
        </authorList>
    </citation>
    <scope>NUCLEOTIDE SEQUENCE [LARGE SCALE GENOMIC DNA]</scope>
    <source>
        <strain evidence="3">KCTC 42899</strain>
    </source>
</reference>
<gene>
    <name evidence="2" type="ORF">ACFOMH_20260</name>
</gene>
<dbReference type="Pfam" id="PF01381">
    <property type="entry name" value="HTH_3"/>
    <property type="match status" value="2"/>
</dbReference>
<sequence>MNTLRATRRSCGLTQASVAASAGISLPTLRALERGEGGVRALAAVMAVLDLRWGWAPDRVQAARALADRRRARGFSQAQLANRIGVSRPVVIALERDLGATVATLVRAAAVLGVRSVLRAAPSGRGGLVPATNCLAQDLVMTPPELAAVVIGHFAGRMSGTVLDPARGQGAFHDRFPACLARHWCEITEGRDFLDWHEPVDWVMSNPPWSRLRDFSRHAMRIAPNIVWLAPLTNLTTKARLRDLDEAGFGIAELVLIDTPKGWPQSGFQLVAAWLRKGHSGGWSVTRLVKEPQSSGM</sequence>
<dbReference type="CDD" id="cd00093">
    <property type="entry name" value="HTH_XRE"/>
    <property type="match status" value="2"/>
</dbReference>
<dbReference type="SUPFAM" id="SSF53335">
    <property type="entry name" value="S-adenosyl-L-methionine-dependent methyltransferases"/>
    <property type="match status" value="1"/>
</dbReference>
<accession>A0ABV7R9Q5</accession>
<feature type="domain" description="HTH cro/C1-type" evidence="1">
    <location>
        <begin position="66"/>
        <end position="118"/>
    </location>
</feature>
<name>A0ABV7R9Q5_9RHOB</name>
<dbReference type="InterPro" id="IPR001387">
    <property type="entry name" value="Cro/C1-type_HTH"/>
</dbReference>
<evidence type="ECO:0000259" key="1">
    <source>
        <dbReference type="PROSITE" id="PS50943"/>
    </source>
</evidence>
<dbReference type="Proteomes" id="UP001595721">
    <property type="component" value="Unassembled WGS sequence"/>
</dbReference>
<protein>
    <submittedName>
        <fullName evidence="2">Helix-turn-helix transcriptional regulator</fullName>
    </submittedName>
</protein>
<dbReference type="SUPFAM" id="SSF47413">
    <property type="entry name" value="lambda repressor-like DNA-binding domains"/>
    <property type="match status" value="2"/>
</dbReference>
<dbReference type="Gene3D" id="3.40.50.150">
    <property type="entry name" value="Vaccinia Virus protein VP39"/>
    <property type="match status" value="1"/>
</dbReference>
<organism evidence="2 3">
    <name type="scientific">Paracoccus mangrovi</name>
    <dbReference type="NCBI Taxonomy" id="1715645"/>
    <lineage>
        <taxon>Bacteria</taxon>
        <taxon>Pseudomonadati</taxon>
        <taxon>Pseudomonadota</taxon>
        <taxon>Alphaproteobacteria</taxon>
        <taxon>Rhodobacterales</taxon>
        <taxon>Paracoccaceae</taxon>
        <taxon>Paracoccus</taxon>
    </lineage>
</organism>
<evidence type="ECO:0000313" key="3">
    <source>
        <dbReference type="Proteomes" id="UP001595721"/>
    </source>
</evidence>
<evidence type="ECO:0000313" key="2">
    <source>
        <dbReference type="EMBL" id="MFC3530502.1"/>
    </source>
</evidence>